<keyword evidence="3" id="KW-0472">Membrane</keyword>
<proteinExistence type="predicted"/>
<feature type="domain" description="Penicillin-binding protein dimerisation" evidence="5">
    <location>
        <begin position="54"/>
        <end position="206"/>
    </location>
</feature>
<feature type="domain" description="Penicillin-binding protein transpeptidase" evidence="4">
    <location>
        <begin position="254"/>
        <end position="563"/>
    </location>
</feature>
<keyword evidence="2" id="KW-0121">Carboxypeptidase</keyword>
<dbReference type="InterPro" id="IPR005311">
    <property type="entry name" value="PBP_dimer"/>
</dbReference>
<dbReference type="GO" id="GO:0004180">
    <property type="term" value="F:carboxypeptidase activity"/>
    <property type="evidence" value="ECO:0007669"/>
    <property type="project" value="UniProtKB-KW"/>
</dbReference>
<evidence type="ECO:0000313" key="7">
    <source>
        <dbReference type="Proteomes" id="UP000478417"/>
    </source>
</evidence>
<accession>A0A6B2M4Z6</accession>
<evidence type="ECO:0000256" key="2">
    <source>
        <dbReference type="ARBA" id="ARBA00022645"/>
    </source>
</evidence>
<dbReference type="EMBL" id="JAAGNX010000003">
    <property type="protein sequence ID" value="NDV63299.1"/>
    <property type="molecule type" value="Genomic_DNA"/>
</dbReference>
<reference evidence="6 7" key="1">
    <citation type="submission" date="2020-02" db="EMBL/GenBank/DDBJ databases">
        <title>Albibacoteraceae fam. nov., the first described family within the subdivision 4 Verrucomicrobia.</title>
        <authorList>
            <person name="Xi F."/>
        </authorList>
    </citation>
    <scope>NUCLEOTIDE SEQUENCE [LARGE SCALE GENOMIC DNA]</scope>
    <source>
        <strain evidence="6 7">CK1056</strain>
    </source>
</reference>
<keyword evidence="7" id="KW-1185">Reference proteome</keyword>
<evidence type="ECO:0000256" key="3">
    <source>
        <dbReference type="ARBA" id="ARBA00023136"/>
    </source>
</evidence>
<dbReference type="GO" id="GO:0071555">
    <property type="term" value="P:cell wall organization"/>
    <property type="evidence" value="ECO:0007669"/>
    <property type="project" value="TreeGrafter"/>
</dbReference>
<dbReference type="Pfam" id="PF00905">
    <property type="entry name" value="Transpeptidase"/>
    <property type="match status" value="1"/>
</dbReference>
<dbReference type="GO" id="GO:0005886">
    <property type="term" value="C:plasma membrane"/>
    <property type="evidence" value="ECO:0007669"/>
    <property type="project" value="TreeGrafter"/>
</dbReference>
<comment type="subcellular location">
    <subcellularLocation>
        <location evidence="1">Membrane</location>
    </subcellularLocation>
</comment>
<dbReference type="PANTHER" id="PTHR30627">
    <property type="entry name" value="PEPTIDOGLYCAN D,D-TRANSPEPTIDASE"/>
    <property type="match status" value="1"/>
</dbReference>
<dbReference type="InterPro" id="IPR036138">
    <property type="entry name" value="PBP_dimer_sf"/>
</dbReference>
<organism evidence="6 7">
    <name type="scientific">Oceanipulchritudo coccoides</name>
    <dbReference type="NCBI Taxonomy" id="2706888"/>
    <lineage>
        <taxon>Bacteria</taxon>
        <taxon>Pseudomonadati</taxon>
        <taxon>Verrucomicrobiota</taxon>
        <taxon>Opitutia</taxon>
        <taxon>Puniceicoccales</taxon>
        <taxon>Oceanipulchritudinaceae</taxon>
        <taxon>Oceanipulchritudo</taxon>
    </lineage>
</organism>
<evidence type="ECO:0000259" key="4">
    <source>
        <dbReference type="Pfam" id="PF00905"/>
    </source>
</evidence>
<keyword evidence="2" id="KW-0645">Protease</keyword>
<evidence type="ECO:0000256" key="1">
    <source>
        <dbReference type="ARBA" id="ARBA00004370"/>
    </source>
</evidence>
<evidence type="ECO:0000259" key="5">
    <source>
        <dbReference type="Pfam" id="PF03717"/>
    </source>
</evidence>
<evidence type="ECO:0000313" key="6">
    <source>
        <dbReference type="EMBL" id="NDV63299.1"/>
    </source>
</evidence>
<dbReference type="GO" id="GO:0008658">
    <property type="term" value="F:penicillin binding"/>
    <property type="evidence" value="ECO:0007669"/>
    <property type="project" value="InterPro"/>
</dbReference>
<protein>
    <submittedName>
        <fullName evidence="6">Penicillin-binding protein 2</fullName>
    </submittedName>
</protein>
<name>A0A6B2M4Z6_9BACT</name>
<keyword evidence="2" id="KW-0378">Hydrolase</keyword>
<dbReference type="Proteomes" id="UP000478417">
    <property type="component" value="Unassembled WGS sequence"/>
</dbReference>
<sequence length="589" mass="64956">MSRVCVKSSRFHLCTAIILAGFLLLCGRLYFLQVLEAEEIAAEVEIVRKRLLKLEARRGDILDRNGNLLAGTRSRILLGADPQVVDGEQNSKLAMLAGVIDMDFAELSALLDRRERIDSKGQARLVRWVPIAEIDEDVYAAVQEIGLKGVYGNRRYERYYPGKELGAHLIGFINKEQTPVMGVESALDYYLRGQSGWRETEVDGRRRELAAFRDREVTPRDGMHIQLTLDLIIQSIIESSLKELVEATQPEAATVIVSCPRTGEILGLTNYPTFDPNEFWEFPIASQRNRAVSDQYEPGSTFKIVAVSGALEDGLVHPDSEINCSIQRKEFNGVSIPMPSDHRDLGTVPVRTVVAKSSNRGAATIGMMLGEERMYAWARQFGFGQPVGWALEGDSKGNLPMVKDWDGYTISRLPTGYAIGATPMQVHLAMATIANDGVWVQPRLLEKVLDPTSAQAIALDPDKRTRVISEYTARQMKQMLTKVVSPEGTARRAALPGYAVAGKTGTARKIIDGQYSHNHHVASFSGFFPAKNPAVVITVVVDDAKVDGPAYGGAVAAPLFQDIGMKLIPHLDIKKPDNLEPFIVSNDRI</sequence>
<gene>
    <name evidence="6" type="ORF">G0Q06_12610</name>
</gene>
<dbReference type="Gene3D" id="3.40.710.10">
    <property type="entry name" value="DD-peptidase/beta-lactamase superfamily"/>
    <property type="match status" value="1"/>
</dbReference>
<dbReference type="Pfam" id="PF03717">
    <property type="entry name" value="PBP_dimer"/>
    <property type="match status" value="1"/>
</dbReference>
<dbReference type="Gene3D" id="3.30.450.330">
    <property type="match status" value="1"/>
</dbReference>
<dbReference type="Gene3D" id="3.90.1310.10">
    <property type="entry name" value="Penicillin-binding protein 2a (Domain 2)"/>
    <property type="match status" value="1"/>
</dbReference>
<comment type="caution">
    <text evidence="6">The sequence shown here is derived from an EMBL/GenBank/DDBJ whole genome shotgun (WGS) entry which is preliminary data.</text>
</comment>
<dbReference type="AlphaFoldDB" id="A0A6B2M4Z6"/>
<dbReference type="InterPro" id="IPR050515">
    <property type="entry name" value="Beta-lactam/transpept"/>
</dbReference>
<dbReference type="SUPFAM" id="SSF56601">
    <property type="entry name" value="beta-lactamase/transpeptidase-like"/>
    <property type="match status" value="1"/>
</dbReference>
<dbReference type="SUPFAM" id="SSF56519">
    <property type="entry name" value="Penicillin binding protein dimerisation domain"/>
    <property type="match status" value="1"/>
</dbReference>
<dbReference type="InterPro" id="IPR001460">
    <property type="entry name" value="PCN-bd_Tpept"/>
</dbReference>
<dbReference type="InterPro" id="IPR012338">
    <property type="entry name" value="Beta-lactam/transpept-like"/>
</dbReference>
<dbReference type="PANTHER" id="PTHR30627:SF1">
    <property type="entry name" value="PEPTIDOGLYCAN D,D-TRANSPEPTIDASE FTSI"/>
    <property type="match status" value="1"/>
</dbReference>